<evidence type="ECO:0000256" key="5">
    <source>
        <dbReference type="ARBA" id="ARBA00022801"/>
    </source>
</evidence>
<keyword evidence="10" id="KW-1185">Reference proteome</keyword>
<keyword evidence="5" id="KW-0378">Hydrolase</keyword>
<dbReference type="InterPro" id="IPR008591">
    <property type="entry name" value="GINS_Sld5"/>
</dbReference>
<dbReference type="SMART" id="SM01110">
    <property type="entry name" value="Cutinase"/>
    <property type="match status" value="1"/>
</dbReference>
<proteinExistence type="inferred from homology"/>
<comment type="similarity">
    <text evidence="2">Belongs to the GINS4/SLD5 family.</text>
</comment>
<name>A0A139IDW7_9PEZI</name>
<dbReference type="GO" id="GO:0000727">
    <property type="term" value="P:double-strand break repair via break-induced replication"/>
    <property type="evidence" value="ECO:0007669"/>
    <property type="project" value="TreeGrafter"/>
</dbReference>
<dbReference type="Proteomes" id="UP000073492">
    <property type="component" value="Unassembled WGS sequence"/>
</dbReference>
<dbReference type="Gene3D" id="1.20.58.1030">
    <property type="match status" value="1"/>
</dbReference>
<dbReference type="InterPro" id="IPR038749">
    <property type="entry name" value="Sld5_GINS_A"/>
</dbReference>
<keyword evidence="4" id="KW-0235">DNA replication</keyword>
<evidence type="ECO:0000256" key="2">
    <source>
        <dbReference type="ARBA" id="ARBA00008187"/>
    </source>
</evidence>
<organism evidence="9 10">
    <name type="scientific">Pseudocercospora musae</name>
    <dbReference type="NCBI Taxonomy" id="113226"/>
    <lineage>
        <taxon>Eukaryota</taxon>
        <taxon>Fungi</taxon>
        <taxon>Dikarya</taxon>
        <taxon>Ascomycota</taxon>
        <taxon>Pezizomycotina</taxon>
        <taxon>Dothideomycetes</taxon>
        <taxon>Dothideomycetidae</taxon>
        <taxon>Mycosphaerellales</taxon>
        <taxon>Mycosphaerellaceae</taxon>
        <taxon>Pseudocercospora</taxon>
    </lineage>
</organism>
<sequence>MRAVAAASLMCAGVTIFNAIKQFNVKAGQRLCIIGCGGELGRLGLQFATAMGLRITGIDAADGPLKLVRSLDTSAEIVDARSVTAGEVLNHIGIGTEDQKHEEGDVDLDAVIVLLGSQRSFDYGMKLRHTHAICVVASLSKAASDANATQKTVEFAAKHRVKAVTKNLPLSKLNELAALAHGGFGNPRGPLPTEKPDFAPEKEQYAEHSHTNRTSFTFVLNTNDVEDGACAPLTVLYARGTGEPGNTGHALSNVNYPANSQGNVVRGALGALPMIALAKFAKEQCPDTKLALADYGQDAFVAHYAPNNGSMLTSDVDAIAIFGDLETNTNGTFGSGPEDLVAEFCNEGDCICQQGIGSINWDHIAYMSNGAAQDAVPFMLNVTRTTLFPPTLAPPGASSHATSKRDFPVISILEVLTMDADISDILASVSGPRVPQKTLDLQSLTRAWINERTCPELLPYPNDLIIRFSNSISSQIVKIEDLTSAQDPALNFTLVILQTELERMKFLLRSYLRTRIAKVDKYPIHYMQLHVRQQEESQNASDPALSTLESQYLSAHQALLTNHYKSSFLGQFPANLQKLDDTGGGVSMVDKPDEDTAVFCRVLRDCFVERPVYGGIDMVRGDIWVLRWIWEDMKRRSDDNFRAMGMKRLTRKWNRSPRSQRRETRGPCRRTRCGLPSGLTLWQKLDRKDIEYLAPEIFFGTYAFGRTGLD</sequence>
<evidence type="ECO:0000259" key="7">
    <source>
        <dbReference type="Pfam" id="PF05916"/>
    </source>
</evidence>
<dbReference type="InterPro" id="IPR029058">
    <property type="entry name" value="AB_hydrolase_fold"/>
</dbReference>
<dbReference type="GO" id="GO:0052689">
    <property type="term" value="F:carboxylic ester hydrolase activity"/>
    <property type="evidence" value="ECO:0007669"/>
    <property type="project" value="UniProtKB-ARBA"/>
</dbReference>
<dbReference type="PANTHER" id="PTHR21206:SF0">
    <property type="entry name" value="DNA REPLICATION COMPLEX GINS PROTEIN SLD5"/>
    <property type="match status" value="1"/>
</dbReference>
<gene>
    <name evidence="9" type="ORF">AC579_4054</name>
</gene>
<comment type="subcellular location">
    <subcellularLocation>
        <location evidence="1">Nucleus</location>
    </subcellularLocation>
</comment>
<dbReference type="OrthoDB" id="338231at2759"/>
<dbReference type="SUPFAM" id="SSF158573">
    <property type="entry name" value="GINS helical bundle-like"/>
    <property type="match status" value="1"/>
</dbReference>
<dbReference type="InterPro" id="IPR036224">
    <property type="entry name" value="GINS_bundle-like_dom_sf"/>
</dbReference>
<dbReference type="GO" id="GO:0000811">
    <property type="term" value="C:GINS complex"/>
    <property type="evidence" value="ECO:0007669"/>
    <property type="project" value="TreeGrafter"/>
</dbReference>
<dbReference type="InterPro" id="IPR031633">
    <property type="entry name" value="SLD5_C"/>
</dbReference>
<dbReference type="EMBL" id="LFZO01000134">
    <property type="protein sequence ID" value="KXT12947.1"/>
    <property type="molecule type" value="Genomic_DNA"/>
</dbReference>
<dbReference type="Gene3D" id="3.40.50.720">
    <property type="entry name" value="NAD(P)-binding Rossmann-like Domain"/>
    <property type="match status" value="1"/>
</dbReference>
<dbReference type="SUPFAM" id="SSF51735">
    <property type="entry name" value="NAD(P)-binding Rossmann-fold domains"/>
    <property type="match status" value="1"/>
</dbReference>
<feature type="domain" description="GINS subunit" evidence="7">
    <location>
        <begin position="480"/>
        <end position="567"/>
    </location>
</feature>
<feature type="domain" description="DNA replication complex GINS protein SLD5 C-terminal" evidence="8">
    <location>
        <begin position="592"/>
        <end position="628"/>
    </location>
</feature>
<evidence type="ECO:0000313" key="10">
    <source>
        <dbReference type="Proteomes" id="UP000073492"/>
    </source>
</evidence>
<dbReference type="SUPFAM" id="SSF53474">
    <property type="entry name" value="alpha/beta-Hydrolases"/>
    <property type="match status" value="1"/>
</dbReference>
<reference evidence="9 10" key="1">
    <citation type="submission" date="2015-07" db="EMBL/GenBank/DDBJ databases">
        <title>Comparative genomics of the Sigatoka disease complex on banana suggests a link between parallel evolutionary changes in Pseudocercospora fijiensis and Pseudocercospora eumusae and increased virulence on the banana host.</title>
        <authorList>
            <person name="Chang T.-C."/>
            <person name="Salvucci A."/>
            <person name="Crous P.W."/>
            <person name="Stergiopoulos I."/>
        </authorList>
    </citation>
    <scope>NUCLEOTIDE SEQUENCE [LARGE SCALE GENOMIC DNA]</scope>
    <source>
        <strain evidence="9 10">CBS 116634</strain>
    </source>
</reference>
<dbReference type="Pfam" id="PF05916">
    <property type="entry name" value="Sld5"/>
    <property type="match status" value="1"/>
</dbReference>
<dbReference type="CDD" id="cd11711">
    <property type="entry name" value="GINS_A_Sld5"/>
    <property type="match status" value="1"/>
</dbReference>
<dbReference type="Pfam" id="PF16922">
    <property type="entry name" value="SLD5_C"/>
    <property type="match status" value="1"/>
</dbReference>
<evidence type="ECO:0000256" key="1">
    <source>
        <dbReference type="ARBA" id="ARBA00004123"/>
    </source>
</evidence>
<dbReference type="GO" id="GO:0006261">
    <property type="term" value="P:DNA-templated DNA replication"/>
    <property type="evidence" value="ECO:0007669"/>
    <property type="project" value="InterPro"/>
</dbReference>
<comment type="caution">
    <text evidence="9">The sequence shown here is derived from an EMBL/GenBank/DDBJ whole genome shotgun (WGS) entry which is preliminary data.</text>
</comment>
<keyword evidence="6" id="KW-0539">Nucleus</keyword>
<evidence type="ECO:0000313" key="9">
    <source>
        <dbReference type="EMBL" id="KXT12947.1"/>
    </source>
</evidence>
<dbReference type="Pfam" id="PF01083">
    <property type="entry name" value="Cutinase"/>
    <property type="match status" value="1"/>
</dbReference>
<evidence type="ECO:0000256" key="6">
    <source>
        <dbReference type="ARBA" id="ARBA00023242"/>
    </source>
</evidence>
<evidence type="ECO:0000256" key="3">
    <source>
        <dbReference type="ARBA" id="ARBA00014804"/>
    </source>
</evidence>
<dbReference type="InterPro" id="IPR036291">
    <property type="entry name" value="NAD(P)-bd_dom_sf"/>
</dbReference>
<dbReference type="Gene3D" id="3.40.50.1820">
    <property type="entry name" value="alpha/beta hydrolase"/>
    <property type="match status" value="1"/>
</dbReference>
<protein>
    <recommendedName>
        <fullName evidence="3">DNA replication complex GINS protein SLD5</fullName>
    </recommendedName>
</protein>
<dbReference type="PANTHER" id="PTHR21206">
    <property type="entry name" value="SLD5 PROTEIN"/>
    <property type="match status" value="1"/>
</dbReference>
<accession>A0A139IDW7</accession>
<evidence type="ECO:0000256" key="4">
    <source>
        <dbReference type="ARBA" id="ARBA00022705"/>
    </source>
</evidence>
<dbReference type="InterPro" id="IPR021151">
    <property type="entry name" value="GINS_A"/>
</dbReference>
<dbReference type="STRING" id="113226.A0A139IDW7"/>
<dbReference type="InterPro" id="IPR000675">
    <property type="entry name" value="Cutinase/axe"/>
</dbReference>
<dbReference type="AlphaFoldDB" id="A0A139IDW7"/>
<evidence type="ECO:0000259" key="8">
    <source>
        <dbReference type="Pfam" id="PF16922"/>
    </source>
</evidence>